<comment type="caution">
    <text evidence="3">The sequence shown here is derived from an EMBL/GenBank/DDBJ whole genome shotgun (WGS) entry which is preliminary data.</text>
</comment>
<dbReference type="Gene3D" id="3.20.20.70">
    <property type="entry name" value="Aldolase class I"/>
    <property type="match status" value="1"/>
</dbReference>
<dbReference type="Proteomes" id="UP000298210">
    <property type="component" value="Unassembled WGS sequence"/>
</dbReference>
<dbReference type="InterPro" id="IPR013785">
    <property type="entry name" value="Aldolase_TIM"/>
</dbReference>
<gene>
    <name evidence="3" type="ORF">E2L03_07120</name>
</gene>
<accession>A0A4Y7WLM1</accession>
<dbReference type="InterPro" id="IPR008589">
    <property type="entry name" value="MupG"/>
</dbReference>
<name>A0A4Y7WLM1_9BACI</name>
<dbReference type="PANTHER" id="PTHR38435:SF2">
    <property type="entry name" value="DUF871 DOMAIN-CONTAINING PROTEIN"/>
    <property type="match status" value="1"/>
</dbReference>
<dbReference type="AlphaFoldDB" id="A0A4Y7WLM1"/>
<feature type="domain" description="6-phospho-N-acetylmuramidase N-terminal" evidence="2">
    <location>
        <begin position="3"/>
        <end position="231"/>
    </location>
</feature>
<dbReference type="SUPFAM" id="SSF51445">
    <property type="entry name" value="(Trans)glycosidases"/>
    <property type="match status" value="1"/>
</dbReference>
<dbReference type="SUPFAM" id="SSF50891">
    <property type="entry name" value="Cyclophilin-like"/>
    <property type="match status" value="1"/>
</dbReference>
<dbReference type="InterPro" id="IPR043894">
    <property type="entry name" value="MupG_C"/>
</dbReference>
<dbReference type="InterPro" id="IPR017853">
    <property type="entry name" value="GH"/>
</dbReference>
<protein>
    <submittedName>
        <fullName evidence="3">DUF871 domain-containing protein</fullName>
    </submittedName>
</protein>
<sequence>MKLGASVYLHVPIEEQLSYLEKINLYGFQTLFTSLHIPEDDVSLYADRLQRLGRFAEKKGMALVCDVSPQSMAHLQLTWEKASLLRDWGVTGLRIDYGIDAETVARISRSLEIVVNASTVRTEDIAALKHAGVAFDHIEGWHNFYPRPETGLGRENFNKINERLREAGFKRMSFIPGDVKRGPLYEGLPTLEAHRHWSPFAAWLDLYSQKAVDTVIVGDPQLSEESLQQLALFQQQGVILLRAKACVEDPPIIDKQCNRPDEARDVIRSVQSREIAQQMKQKVKPNQTTERLLGTITMDNERYGRYQGEIQLTKRDLQADDKVNVIGRVIEEDRPLLEHLKANQLFSIKWS</sequence>
<dbReference type="InterPro" id="IPR043797">
    <property type="entry name" value="MupG_N"/>
</dbReference>
<dbReference type="InterPro" id="IPR029000">
    <property type="entry name" value="Cyclophilin-like_dom_sf"/>
</dbReference>
<dbReference type="Pfam" id="PF05913">
    <property type="entry name" value="MupG_C"/>
    <property type="match status" value="1"/>
</dbReference>
<evidence type="ECO:0000313" key="4">
    <source>
        <dbReference type="Proteomes" id="UP000298210"/>
    </source>
</evidence>
<dbReference type="PANTHER" id="PTHR38435">
    <property type="match status" value="1"/>
</dbReference>
<dbReference type="Gene3D" id="2.40.100.10">
    <property type="entry name" value="Cyclophilin-like"/>
    <property type="match status" value="1"/>
</dbReference>
<proteinExistence type="predicted"/>
<feature type="domain" description="6-phospho-N-acetylmuramidase C-terminal" evidence="1">
    <location>
        <begin position="255"/>
        <end position="348"/>
    </location>
</feature>
<dbReference type="RefSeq" id="WP_134258814.1">
    <property type="nucleotide sequence ID" value="NZ_LDIM01000006.1"/>
</dbReference>
<dbReference type="EMBL" id="SNUX01000002">
    <property type="protein sequence ID" value="TES49237.1"/>
    <property type="molecule type" value="Genomic_DNA"/>
</dbReference>
<evidence type="ECO:0000313" key="3">
    <source>
        <dbReference type="EMBL" id="TES49237.1"/>
    </source>
</evidence>
<evidence type="ECO:0000259" key="1">
    <source>
        <dbReference type="Pfam" id="PF05913"/>
    </source>
</evidence>
<organism evidence="3 4">
    <name type="scientific">Shouchella lehensis</name>
    <dbReference type="NCBI Taxonomy" id="300825"/>
    <lineage>
        <taxon>Bacteria</taxon>
        <taxon>Bacillati</taxon>
        <taxon>Bacillota</taxon>
        <taxon>Bacilli</taxon>
        <taxon>Bacillales</taxon>
        <taxon>Bacillaceae</taxon>
        <taxon>Shouchella</taxon>
    </lineage>
</organism>
<reference evidence="3 4" key="1">
    <citation type="submission" date="2019-03" db="EMBL/GenBank/DDBJ databases">
        <authorList>
            <person name="Liu G."/>
        </authorList>
    </citation>
    <scope>NUCLEOTIDE SEQUENCE [LARGE SCALE GENOMIC DNA]</scope>
    <source>
        <strain evidence="3 4">DSM 19099</strain>
    </source>
</reference>
<dbReference type="Pfam" id="PF19200">
    <property type="entry name" value="MupG_N"/>
    <property type="match status" value="1"/>
</dbReference>
<evidence type="ECO:0000259" key="2">
    <source>
        <dbReference type="Pfam" id="PF19200"/>
    </source>
</evidence>